<accession>A0A285T7I2</accession>
<evidence type="ECO:0008006" key="3">
    <source>
        <dbReference type="Google" id="ProtNLM"/>
    </source>
</evidence>
<keyword evidence="2" id="KW-1185">Reference proteome</keyword>
<dbReference type="SUPFAM" id="SSF53850">
    <property type="entry name" value="Periplasmic binding protein-like II"/>
    <property type="match status" value="1"/>
</dbReference>
<dbReference type="RefSeq" id="WP_342745180.1">
    <property type="nucleotide sequence ID" value="NZ_OBMT01000013.1"/>
</dbReference>
<dbReference type="Gene3D" id="3.40.190.10">
    <property type="entry name" value="Periplasmic binding protein-like II"/>
    <property type="match status" value="1"/>
</dbReference>
<sequence>MTFELEMENALMGDILAGTEATTAATAWLKAHPETIEPWLEGVTTLEGAPGAAAVKAALGL</sequence>
<proteinExistence type="predicted"/>
<evidence type="ECO:0000313" key="1">
    <source>
        <dbReference type="EMBL" id="SOC15473.1"/>
    </source>
</evidence>
<dbReference type="Proteomes" id="UP000219111">
    <property type="component" value="Unassembled WGS sequence"/>
</dbReference>
<reference evidence="2" key="1">
    <citation type="submission" date="2017-08" db="EMBL/GenBank/DDBJ databases">
        <authorList>
            <person name="Varghese N."/>
            <person name="Submissions S."/>
        </authorList>
    </citation>
    <scope>NUCLEOTIDE SEQUENCE [LARGE SCALE GENOMIC DNA]</scope>
    <source>
        <strain evidence="2">JA276</strain>
    </source>
</reference>
<protein>
    <recommendedName>
        <fullName evidence="3">Substrate binding protein of glycine betaine ABC transport system</fullName>
    </recommendedName>
</protein>
<dbReference type="AlphaFoldDB" id="A0A285T7I2"/>
<organism evidence="1 2">
    <name type="scientific">Rhodobacter maris</name>
    <dbReference type="NCBI Taxonomy" id="446682"/>
    <lineage>
        <taxon>Bacteria</taxon>
        <taxon>Pseudomonadati</taxon>
        <taxon>Pseudomonadota</taxon>
        <taxon>Alphaproteobacteria</taxon>
        <taxon>Rhodobacterales</taxon>
        <taxon>Rhodobacter group</taxon>
        <taxon>Rhodobacter</taxon>
    </lineage>
</organism>
<gene>
    <name evidence="1" type="ORF">SAMN05877831_11381</name>
</gene>
<name>A0A285T7I2_9RHOB</name>
<dbReference type="EMBL" id="OBMT01000013">
    <property type="protein sequence ID" value="SOC15473.1"/>
    <property type="molecule type" value="Genomic_DNA"/>
</dbReference>
<evidence type="ECO:0000313" key="2">
    <source>
        <dbReference type="Proteomes" id="UP000219111"/>
    </source>
</evidence>